<proteinExistence type="predicted"/>
<comment type="caution">
    <text evidence="1">The sequence shown here is derived from an EMBL/GenBank/DDBJ whole genome shotgun (WGS) entry which is preliminary data.</text>
</comment>
<protein>
    <submittedName>
        <fullName evidence="1">Uncharacterized protein</fullName>
    </submittedName>
</protein>
<name>A0AAW4N2C9_9BACT</name>
<evidence type="ECO:0000313" key="2">
    <source>
        <dbReference type="Proteomes" id="UP001196765"/>
    </source>
</evidence>
<dbReference type="Proteomes" id="UP001196765">
    <property type="component" value="Unassembled WGS sequence"/>
</dbReference>
<organism evidence="1 2">
    <name type="scientific">Segatella copri</name>
    <dbReference type="NCBI Taxonomy" id="165179"/>
    <lineage>
        <taxon>Bacteria</taxon>
        <taxon>Pseudomonadati</taxon>
        <taxon>Bacteroidota</taxon>
        <taxon>Bacteroidia</taxon>
        <taxon>Bacteroidales</taxon>
        <taxon>Prevotellaceae</taxon>
        <taxon>Segatella</taxon>
    </lineage>
</organism>
<sequence>MGFLLKNNARKRMGEKGVLKKGEEKECRKKASKIREFKNGWPVGRKFANFEGWE</sequence>
<evidence type="ECO:0000313" key="1">
    <source>
        <dbReference type="EMBL" id="MBV3389027.1"/>
    </source>
</evidence>
<reference evidence="1" key="1">
    <citation type="submission" date="2021-06" db="EMBL/GenBank/DDBJ databases">
        <title>Collection of gut derived symbiotic bacterial strains cultured from healthy donors.</title>
        <authorList>
            <person name="Lin H."/>
            <person name="Littmann E."/>
            <person name="Pamer E.G."/>
        </authorList>
    </citation>
    <scope>NUCLEOTIDE SEQUENCE</scope>
    <source>
        <strain evidence="1">MSK.21.74</strain>
    </source>
</reference>
<dbReference type="EMBL" id="JAHOEI010000091">
    <property type="protein sequence ID" value="MBV3389027.1"/>
    <property type="molecule type" value="Genomic_DNA"/>
</dbReference>
<dbReference type="RefSeq" id="WP_217752542.1">
    <property type="nucleotide sequence ID" value="NZ_JAHOEI010000091.1"/>
</dbReference>
<dbReference type="AlphaFoldDB" id="A0AAW4N2C9"/>
<gene>
    <name evidence="1" type="ORF">KSW82_14970</name>
</gene>
<accession>A0AAW4N2C9</accession>